<comment type="caution">
    <text evidence="2">The sequence shown here is derived from an EMBL/GenBank/DDBJ whole genome shotgun (WGS) entry which is preliminary data.</text>
</comment>
<keyword evidence="3" id="KW-1185">Reference proteome</keyword>
<evidence type="ECO:0000313" key="3">
    <source>
        <dbReference type="Proteomes" id="UP001500339"/>
    </source>
</evidence>
<sequence>MKKLFKLIVGTIIVILFCLIIHSYFNVSGDEITGVSNITTSSNVVIRKSYQGDTKEQEYVLNANQIEMLKTLIIQSDFTRNLSTMVRFNDKDRYIIIINDNDAGVWLNIHCIGNKWISIANQFNGKHLKINNPNWKNTLEEIIVLSN</sequence>
<feature type="transmembrane region" description="Helical" evidence="1">
    <location>
        <begin position="7"/>
        <end position="25"/>
    </location>
</feature>
<protein>
    <submittedName>
        <fullName evidence="2">Uncharacterized protein</fullName>
    </submittedName>
</protein>
<dbReference type="Proteomes" id="UP001500339">
    <property type="component" value="Unassembled WGS sequence"/>
</dbReference>
<keyword evidence="1" id="KW-0472">Membrane</keyword>
<organism evidence="2 3">
    <name type="scientific">Clostridium malenominatum</name>
    <dbReference type="NCBI Taxonomy" id="1539"/>
    <lineage>
        <taxon>Bacteria</taxon>
        <taxon>Bacillati</taxon>
        <taxon>Bacillota</taxon>
        <taxon>Clostridia</taxon>
        <taxon>Eubacteriales</taxon>
        <taxon>Clostridiaceae</taxon>
        <taxon>Clostridium</taxon>
    </lineage>
</organism>
<reference evidence="2 3" key="1">
    <citation type="journal article" date="2019" name="Int. J. Syst. Evol. Microbiol.">
        <title>The Global Catalogue of Microorganisms (GCM) 10K type strain sequencing project: providing services to taxonomists for standard genome sequencing and annotation.</title>
        <authorList>
            <consortium name="The Broad Institute Genomics Platform"/>
            <consortium name="The Broad Institute Genome Sequencing Center for Infectious Disease"/>
            <person name="Wu L."/>
            <person name="Ma J."/>
        </authorList>
    </citation>
    <scope>NUCLEOTIDE SEQUENCE [LARGE SCALE GENOMIC DNA]</scope>
    <source>
        <strain evidence="2 3">JCM 1405</strain>
    </source>
</reference>
<evidence type="ECO:0000256" key="1">
    <source>
        <dbReference type="SAM" id="Phobius"/>
    </source>
</evidence>
<dbReference type="EMBL" id="BAAACF010000001">
    <property type="protein sequence ID" value="GAA0725188.1"/>
    <property type="molecule type" value="Genomic_DNA"/>
</dbReference>
<evidence type="ECO:0000313" key="2">
    <source>
        <dbReference type="EMBL" id="GAA0725188.1"/>
    </source>
</evidence>
<proteinExistence type="predicted"/>
<dbReference type="RefSeq" id="WP_343769292.1">
    <property type="nucleotide sequence ID" value="NZ_BAAACF010000001.1"/>
</dbReference>
<accession>A0ABN1J0H0</accession>
<keyword evidence="1" id="KW-0812">Transmembrane</keyword>
<gene>
    <name evidence="2" type="ORF">GCM10008905_20100</name>
</gene>
<name>A0ABN1J0H0_9CLOT</name>
<keyword evidence="1" id="KW-1133">Transmembrane helix</keyword>